<protein>
    <recommendedName>
        <fullName evidence="5">Tat pathway signal sequence domain protein</fullName>
    </recommendedName>
</protein>
<feature type="region of interest" description="Disordered" evidence="1">
    <location>
        <begin position="195"/>
        <end position="215"/>
    </location>
</feature>
<gene>
    <name evidence="3" type="ORF">IW256_000512</name>
</gene>
<dbReference type="EMBL" id="JADOUA010000001">
    <property type="protein sequence ID" value="MBG6086399.1"/>
    <property type="molecule type" value="Genomic_DNA"/>
</dbReference>
<name>A0A931D8J5_9ACTN</name>
<evidence type="ECO:0000256" key="2">
    <source>
        <dbReference type="SAM" id="SignalP"/>
    </source>
</evidence>
<evidence type="ECO:0000256" key="1">
    <source>
        <dbReference type="SAM" id="MobiDB-lite"/>
    </source>
</evidence>
<evidence type="ECO:0000313" key="4">
    <source>
        <dbReference type="Proteomes" id="UP000614047"/>
    </source>
</evidence>
<dbReference type="AlphaFoldDB" id="A0A931D8J5"/>
<organism evidence="3 4">
    <name type="scientific">Actinomadura viridis</name>
    <dbReference type="NCBI Taxonomy" id="58110"/>
    <lineage>
        <taxon>Bacteria</taxon>
        <taxon>Bacillati</taxon>
        <taxon>Actinomycetota</taxon>
        <taxon>Actinomycetes</taxon>
        <taxon>Streptosporangiales</taxon>
        <taxon>Thermomonosporaceae</taxon>
        <taxon>Actinomadura</taxon>
    </lineage>
</organism>
<feature type="chain" id="PRO_5037802371" description="Tat pathway signal sequence domain protein" evidence="2">
    <location>
        <begin position="28"/>
        <end position="230"/>
    </location>
</feature>
<evidence type="ECO:0008006" key="5">
    <source>
        <dbReference type="Google" id="ProtNLM"/>
    </source>
</evidence>
<dbReference type="Proteomes" id="UP000614047">
    <property type="component" value="Unassembled WGS sequence"/>
</dbReference>
<feature type="signal peptide" evidence="2">
    <location>
        <begin position="1"/>
        <end position="27"/>
    </location>
</feature>
<keyword evidence="2" id="KW-0732">Signal</keyword>
<accession>A0A931D8J5</accession>
<feature type="compositionally biased region" description="Low complexity" evidence="1">
    <location>
        <begin position="201"/>
        <end position="215"/>
    </location>
</feature>
<reference evidence="3" key="1">
    <citation type="submission" date="2020-11" db="EMBL/GenBank/DDBJ databases">
        <title>Sequencing the genomes of 1000 actinobacteria strains.</title>
        <authorList>
            <person name="Klenk H.-P."/>
        </authorList>
    </citation>
    <scope>NUCLEOTIDE SEQUENCE</scope>
    <source>
        <strain evidence="3">DSM 43175</strain>
    </source>
</reference>
<comment type="caution">
    <text evidence="3">The sequence shown here is derived from an EMBL/GenBank/DDBJ whole genome shotgun (WGS) entry which is preliminary data.</text>
</comment>
<evidence type="ECO:0000313" key="3">
    <source>
        <dbReference type="EMBL" id="MBG6086399.1"/>
    </source>
</evidence>
<proteinExistence type="predicted"/>
<keyword evidence="4" id="KW-1185">Reference proteome</keyword>
<sequence length="230" mass="23204">MRTLTRIGVSAVAAGAALTLTAGSATAATTTVRRDTATGAAYSGNWRITNIGNLTFTATVLGINITASCPQVTLTGTVQSAGTGTLNQATVGACSSSAGSAQVAFEGLPYTQGQVTYAPVAGGRDGTLSISDPGLRIKVVMNILGTQTCYYGFGSTVGSLTFNVYNRDNPNRPVPSVDDAQGSLNNARLDRLTGSSSLCPTTGTGNGNATARGETTAGSGVFDQKLYITG</sequence>
<dbReference type="RefSeq" id="WP_197009408.1">
    <property type="nucleotide sequence ID" value="NZ_BAABES010000013.1"/>
</dbReference>